<reference evidence="7 8" key="1">
    <citation type="submission" date="2021-07" db="EMBL/GenBank/DDBJ databases">
        <title>The Aristolochia fimbriata genome: insights into angiosperm evolution, floral development and chemical biosynthesis.</title>
        <authorList>
            <person name="Jiao Y."/>
        </authorList>
    </citation>
    <scope>NUCLEOTIDE SEQUENCE [LARGE SCALE GENOMIC DNA]</scope>
    <source>
        <strain evidence="7">IBCAS-2021</strain>
        <tissue evidence="7">Leaf</tissue>
    </source>
</reference>
<dbReference type="GO" id="GO:0016787">
    <property type="term" value="F:hydrolase activity"/>
    <property type="evidence" value="ECO:0007669"/>
    <property type="project" value="InterPro"/>
</dbReference>
<dbReference type="AlphaFoldDB" id="A0AAV7DYL9"/>
<dbReference type="CDD" id="cd07384">
    <property type="entry name" value="MPP_Cdc1_like"/>
    <property type="match status" value="1"/>
</dbReference>
<dbReference type="FunFam" id="3.60.21.10:FF:000050">
    <property type="entry name" value="Calcineurin-like metallo-phosphoesterase superfamily protein"/>
    <property type="match status" value="1"/>
</dbReference>
<dbReference type="GO" id="GO:0006506">
    <property type="term" value="P:GPI anchor biosynthetic process"/>
    <property type="evidence" value="ECO:0007669"/>
    <property type="project" value="InterPro"/>
</dbReference>
<evidence type="ECO:0000256" key="4">
    <source>
        <dbReference type="ARBA" id="ARBA00023136"/>
    </source>
</evidence>
<name>A0AAV7DYL9_ARIFI</name>
<protein>
    <recommendedName>
        <fullName evidence="6">Calcineurin-like phosphoesterase domain-containing protein</fullName>
    </recommendedName>
</protein>
<keyword evidence="4 5" id="KW-0472">Membrane</keyword>
<dbReference type="PANTHER" id="PTHR13315">
    <property type="entry name" value="METALLO PHOSPHOESTERASE RELATED"/>
    <property type="match status" value="1"/>
</dbReference>
<comment type="caution">
    <text evidence="7">The sequence shown here is derived from an EMBL/GenBank/DDBJ whole genome shotgun (WGS) entry which is preliminary data.</text>
</comment>
<organism evidence="7 8">
    <name type="scientific">Aristolochia fimbriata</name>
    <name type="common">White veined hardy Dutchman's pipe vine</name>
    <dbReference type="NCBI Taxonomy" id="158543"/>
    <lineage>
        <taxon>Eukaryota</taxon>
        <taxon>Viridiplantae</taxon>
        <taxon>Streptophyta</taxon>
        <taxon>Embryophyta</taxon>
        <taxon>Tracheophyta</taxon>
        <taxon>Spermatophyta</taxon>
        <taxon>Magnoliopsida</taxon>
        <taxon>Magnoliidae</taxon>
        <taxon>Piperales</taxon>
        <taxon>Aristolochiaceae</taxon>
        <taxon>Aristolochia</taxon>
    </lineage>
</organism>
<dbReference type="InterPro" id="IPR029052">
    <property type="entry name" value="Metallo-depent_PP-like"/>
</dbReference>
<dbReference type="SUPFAM" id="SSF56300">
    <property type="entry name" value="Metallo-dependent phosphatases"/>
    <property type="match status" value="1"/>
</dbReference>
<dbReference type="GO" id="GO:0005783">
    <property type="term" value="C:endoplasmic reticulum"/>
    <property type="evidence" value="ECO:0007669"/>
    <property type="project" value="TreeGrafter"/>
</dbReference>
<dbReference type="InterPro" id="IPR004843">
    <property type="entry name" value="Calcineurin-like_PHP"/>
</dbReference>
<evidence type="ECO:0000256" key="1">
    <source>
        <dbReference type="ARBA" id="ARBA00004141"/>
    </source>
</evidence>
<evidence type="ECO:0000313" key="7">
    <source>
        <dbReference type="EMBL" id="KAG9441710.1"/>
    </source>
</evidence>
<dbReference type="GO" id="GO:0016020">
    <property type="term" value="C:membrane"/>
    <property type="evidence" value="ECO:0007669"/>
    <property type="project" value="UniProtKB-SubCell"/>
</dbReference>
<evidence type="ECO:0000256" key="2">
    <source>
        <dbReference type="ARBA" id="ARBA00022692"/>
    </source>
</evidence>
<proteinExistence type="predicted"/>
<feature type="domain" description="Calcineurin-like phosphoesterase" evidence="6">
    <location>
        <begin position="102"/>
        <end position="296"/>
    </location>
</feature>
<keyword evidence="2 5" id="KW-0812">Transmembrane</keyword>
<sequence length="560" mass="63422">MQSLWKLTIFLSCIWAATLLYGEMIAFWRPLWTCSWPQPPQYSAQMVGNSTNHSNLVKAVILADPQLMDRTSLRLAPKSFALETAQFYTDLYMRRSFHSSILPLRPELVVFLGDKFDGGLLLTDEEWQESLSRFKHIFDLNQYRQDVIVHYLSGNHDIGYAGFHSRHAKVINRYEEVFGSRNYRFSVGRVDFIVVDAQTLDGPLEGNLTSTSWDFIKNVSMDVSQNMRILLTHIPLFRPDNTACGPYRASPIINQRISWDRAGQGIMYQNYLSEETSKRLVDSIKPILVLSGHDHDQCTITHKMPFGTVTEHTVGTLSWQQGNLYPSFMLLSMSALKSSNESFTAEEAVLVQLCFLPWQTHIYIWYLFLFVTSILLLLFWPTNGLGAWFHYNYFFGFLERAISGSFGSSSKEKNEDDNCDYEMIWDAEGVMHLVKKAVKNVQITNPSVSGPTGRGGAVVRPAAKKHVNQDSGPSLTVDINADLKLDDEPGKASAQRASHKSCGRLAGLVIATELYLIATMPLQMEEKGIHQGEPLDCQSVQKLSSSQNIREKVDIVLFFL</sequence>
<dbReference type="PANTHER" id="PTHR13315:SF4">
    <property type="entry name" value="METALLOPHOSPHOESTERASE, ISOFORM E"/>
    <property type="match status" value="1"/>
</dbReference>
<feature type="transmembrane region" description="Helical" evidence="5">
    <location>
        <begin position="362"/>
        <end position="380"/>
    </location>
</feature>
<dbReference type="Proteomes" id="UP000825729">
    <property type="component" value="Unassembled WGS sequence"/>
</dbReference>
<dbReference type="Pfam" id="PF00149">
    <property type="entry name" value="Metallophos"/>
    <property type="match status" value="1"/>
</dbReference>
<evidence type="ECO:0000256" key="3">
    <source>
        <dbReference type="ARBA" id="ARBA00022989"/>
    </source>
</evidence>
<keyword evidence="8" id="KW-1185">Reference proteome</keyword>
<evidence type="ECO:0000259" key="6">
    <source>
        <dbReference type="Pfam" id="PF00149"/>
    </source>
</evidence>
<evidence type="ECO:0000313" key="8">
    <source>
        <dbReference type="Proteomes" id="UP000825729"/>
    </source>
</evidence>
<evidence type="ECO:0000256" key="5">
    <source>
        <dbReference type="SAM" id="Phobius"/>
    </source>
</evidence>
<keyword evidence="3 5" id="KW-1133">Transmembrane helix</keyword>
<comment type="subcellular location">
    <subcellularLocation>
        <location evidence="1">Membrane</location>
        <topology evidence="1">Multi-pass membrane protein</topology>
    </subcellularLocation>
</comment>
<dbReference type="EMBL" id="JAINDJ010000007">
    <property type="protein sequence ID" value="KAG9441710.1"/>
    <property type="molecule type" value="Genomic_DNA"/>
</dbReference>
<dbReference type="InterPro" id="IPR033308">
    <property type="entry name" value="PGAP5/Cdc1/Ted1"/>
</dbReference>
<gene>
    <name evidence="7" type="ORF">H6P81_017564</name>
</gene>
<dbReference type="Gene3D" id="3.60.21.10">
    <property type="match status" value="1"/>
</dbReference>
<accession>A0AAV7DYL9</accession>